<dbReference type="AlphaFoldDB" id="A0A495X609"/>
<comment type="caution">
    <text evidence="2">The sequence shown here is derived from an EMBL/GenBank/DDBJ whole genome shotgun (WGS) entry which is preliminary data.</text>
</comment>
<evidence type="ECO:0000256" key="1">
    <source>
        <dbReference type="SAM" id="Phobius"/>
    </source>
</evidence>
<feature type="transmembrane region" description="Helical" evidence="1">
    <location>
        <begin position="111"/>
        <end position="128"/>
    </location>
</feature>
<proteinExistence type="predicted"/>
<dbReference type="Proteomes" id="UP000272729">
    <property type="component" value="Unassembled WGS sequence"/>
</dbReference>
<name>A0A495X609_9PSEU</name>
<keyword evidence="1" id="KW-0472">Membrane</keyword>
<organism evidence="2 3">
    <name type="scientific">Saccharothrix variisporea</name>
    <dbReference type="NCBI Taxonomy" id="543527"/>
    <lineage>
        <taxon>Bacteria</taxon>
        <taxon>Bacillati</taxon>
        <taxon>Actinomycetota</taxon>
        <taxon>Actinomycetes</taxon>
        <taxon>Pseudonocardiales</taxon>
        <taxon>Pseudonocardiaceae</taxon>
        <taxon>Saccharothrix</taxon>
    </lineage>
</organism>
<sequence length="143" mass="15187">MTSFLAESLVSVIVGLIISVVLAFLPVGSRKVGRRAGAAVAFLLAGEVIVLVSDSHDWLRGGLIVLEAAVLLLVELGGSGVLPGLLWIAVAGVGMWKWSELGPWVASTRPWVALGAVGAAAVCGFMAYERRRFRIDRRTMRGM</sequence>
<protein>
    <submittedName>
        <fullName evidence="2">Uncharacterized protein</fullName>
    </submittedName>
</protein>
<accession>A0A495X609</accession>
<gene>
    <name evidence="2" type="ORF">DFJ66_2730</name>
</gene>
<evidence type="ECO:0000313" key="3">
    <source>
        <dbReference type="Proteomes" id="UP000272729"/>
    </source>
</evidence>
<dbReference type="RefSeq" id="WP_121221289.1">
    <property type="nucleotide sequence ID" value="NZ_JBIUBA010000002.1"/>
</dbReference>
<evidence type="ECO:0000313" key="2">
    <source>
        <dbReference type="EMBL" id="RKT69500.1"/>
    </source>
</evidence>
<dbReference type="EMBL" id="RBXR01000001">
    <property type="protein sequence ID" value="RKT69500.1"/>
    <property type="molecule type" value="Genomic_DNA"/>
</dbReference>
<reference evidence="2" key="1">
    <citation type="submission" date="2018-10" db="EMBL/GenBank/DDBJ databases">
        <title>Sequencing the genomes of 1000 actinobacteria strains.</title>
        <authorList>
            <person name="Klenk H.-P."/>
        </authorList>
    </citation>
    <scope>NUCLEOTIDE SEQUENCE [LARGE SCALE GENOMIC DNA]</scope>
    <source>
        <strain evidence="2">DSM 43911</strain>
    </source>
</reference>
<keyword evidence="1" id="KW-0812">Transmembrane</keyword>
<feature type="transmembrane region" description="Helical" evidence="1">
    <location>
        <begin position="6"/>
        <end position="25"/>
    </location>
</feature>
<keyword evidence="1" id="KW-1133">Transmembrane helix</keyword>
<keyword evidence="3" id="KW-1185">Reference proteome</keyword>